<dbReference type="GO" id="GO:0016491">
    <property type="term" value="F:oxidoreductase activity"/>
    <property type="evidence" value="ECO:0007669"/>
    <property type="project" value="UniProtKB-KW"/>
</dbReference>
<comment type="caution">
    <text evidence="4">The sequence shown here is derived from an EMBL/GenBank/DDBJ whole genome shotgun (WGS) entry which is preliminary data.</text>
</comment>
<dbReference type="EMBL" id="MU404360">
    <property type="protein sequence ID" value="KAI1609587.1"/>
    <property type="molecule type" value="Genomic_DNA"/>
</dbReference>
<dbReference type="AlphaFoldDB" id="A0AAN6DQX2"/>
<comment type="similarity">
    <text evidence="1 2">Belongs to the iron/ascorbate-dependent oxidoreductase family.</text>
</comment>
<organism evidence="4 5">
    <name type="scientific">Exophiala viscosa</name>
    <dbReference type="NCBI Taxonomy" id="2486360"/>
    <lineage>
        <taxon>Eukaryota</taxon>
        <taxon>Fungi</taxon>
        <taxon>Dikarya</taxon>
        <taxon>Ascomycota</taxon>
        <taxon>Pezizomycotina</taxon>
        <taxon>Eurotiomycetes</taxon>
        <taxon>Chaetothyriomycetidae</taxon>
        <taxon>Chaetothyriales</taxon>
        <taxon>Herpotrichiellaceae</taxon>
        <taxon>Exophiala</taxon>
    </lineage>
</organism>
<keyword evidence="2" id="KW-0560">Oxidoreductase</keyword>
<feature type="domain" description="Fe2OG dioxygenase" evidence="3">
    <location>
        <begin position="154"/>
        <end position="269"/>
    </location>
</feature>
<name>A0AAN6DQX2_9EURO</name>
<dbReference type="Gene3D" id="2.60.120.330">
    <property type="entry name" value="B-lactam Antibiotic, Isopenicillin N Synthase, Chain"/>
    <property type="match status" value="1"/>
</dbReference>
<evidence type="ECO:0000313" key="5">
    <source>
        <dbReference type="Proteomes" id="UP001203852"/>
    </source>
</evidence>
<sequence>MTDAIPIVSFERFLTGNRADQQRVAQQVYNAFSTVGFIYLKDHGIPQQRVDEIFALAKTFFDLPLSEKLNYKLSEARVNQGYTPDGAEGINDHKECYEHRRFTNTLCPDETHLPDFKTKLDTFYGQCLSLAMDVLKCLAMVLGLGDDFFTHVTKHADPQMRLIHYPPLKRRVIEEQGHARIMPHTDFGLCTLLFQDGIGGLEIDPYHDGKFVPAPPVPGTVLVNIAELLTRYTNGRVKSTKHRVVAPSLDKYVGDVLPARFSIPFFVHPDPETMIDPIVLSSAEQRLYEPVNAGEWRIWNTTKDYHLNGAEGKGVEVETVG</sequence>
<dbReference type="InterPro" id="IPR026992">
    <property type="entry name" value="DIOX_N"/>
</dbReference>
<keyword evidence="5" id="KW-1185">Reference proteome</keyword>
<gene>
    <name evidence="4" type="ORF">EDD36DRAFT_446374</name>
</gene>
<protein>
    <recommendedName>
        <fullName evidence="3">Fe2OG dioxygenase domain-containing protein</fullName>
    </recommendedName>
</protein>
<evidence type="ECO:0000313" key="4">
    <source>
        <dbReference type="EMBL" id="KAI1609587.1"/>
    </source>
</evidence>
<evidence type="ECO:0000259" key="3">
    <source>
        <dbReference type="PROSITE" id="PS51471"/>
    </source>
</evidence>
<dbReference type="InterPro" id="IPR027443">
    <property type="entry name" value="IPNS-like_sf"/>
</dbReference>
<keyword evidence="2" id="KW-0479">Metal-binding</keyword>
<dbReference type="PROSITE" id="PS51471">
    <property type="entry name" value="FE2OG_OXY"/>
    <property type="match status" value="1"/>
</dbReference>
<dbReference type="Proteomes" id="UP001203852">
    <property type="component" value="Unassembled WGS sequence"/>
</dbReference>
<keyword evidence="2" id="KW-0408">Iron</keyword>
<dbReference type="Pfam" id="PF03171">
    <property type="entry name" value="2OG-FeII_Oxy"/>
    <property type="match status" value="1"/>
</dbReference>
<reference evidence="4" key="1">
    <citation type="journal article" date="2022" name="bioRxiv">
        <title>Deciphering the potential niche of two novel black yeast fungi from a biological soil crust based on their genomes, phenotypes, and melanin regulation.</title>
        <authorList>
            <consortium name="DOE Joint Genome Institute"/>
            <person name="Carr E.C."/>
            <person name="Barton Q."/>
            <person name="Grambo S."/>
            <person name="Sullivan M."/>
            <person name="Renfro C.M."/>
            <person name="Kuo A."/>
            <person name="Pangilinan J."/>
            <person name="Lipzen A."/>
            <person name="Keymanesh K."/>
            <person name="Savage E."/>
            <person name="Barry K."/>
            <person name="Grigoriev I.V."/>
            <person name="Riekhof W.R."/>
            <person name="Harris S.S."/>
        </authorList>
    </citation>
    <scope>NUCLEOTIDE SEQUENCE</scope>
    <source>
        <strain evidence="4">JF 03-4F</strain>
    </source>
</reference>
<dbReference type="Pfam" id="PF14226">
    <property type="entry name" value="DIOX_N"/>
    <property type="match status" value="1"/>
</dbReference>
<evidence type="ECO:0000256" key="1">
    <source>
        <dbReference type="ARBA" id="ARBA00008056"/>
    </source>
</evidence>
<evidence type="ECO:0000256" key="2">
    <source>
        <dbReference type="RuleBase" id="RU003682"/>
    </source>
</evidence>
<dbReference type="InterPro" id="IPR044861">
    <property type="entry name" value="IPNS-like_FE2OG_OXY"/>
</dbReference>
<dbReference type="InterPro" id="IPR005123">
    <property type="entry name" value="Oxoglu/Fe-dep_dioxygenase_dom"/>
</dbReference>
<dbReference type="GO" id="GO:0044283">
    <property type="term" value="P:small molecule biosynthetic process"/>
    <property type="evidence" value="ECO:0007669"/>
    <property type="project" value="UniProtKB-ARBA"/>
</dbReference>
<dbReference type="InterPro" id="IPR050231">
    <property type="entry name" value="Iron_ascorbate_oxido_reductase"/>
</dbReference>
<dbReference type="PANTHER" id="PTHR47990">
    <property type="entry name" value="2-OXOGLUTARATE (2OG) AND FE(II)-DEPENDENT OXYGENASE SUPERFAMILY PROTEIN-RELATED"/>
    <property type="match status" value="1"/>
</dbReference>
<dbReference type="SUPFAM" id="SSF51197">
    <property type="entry name" value="Clavaminate synthase-like"/>
    <property type="match status" value="1"/>
</dbReference>
<proteinExistence type="inferred from homology"/>
<dbReference type="GO" id="GO:0046872">
    <property type="term" value="F:metal ion binding"/>
    <property type="evidence" value="ECO:0007669"/>
    <property type="project" value="UniProtKB-KW"/>
</dbReference>
<accession>A0AAN6DQX2</accession>